<dbReference type="OrthoDB" id="2638553at2759"/>
<keyword evidence="3" id="KW-1185">Reference proteome</keyword>
<accession>A0A8I3A319</accession>
<proteinExistence type="predicted"/>
<name>A0A8I3A319_9AGAM</name>
<gene>
    <name evidence="2" type="ORF">JVT61DRAFT_14265</name>
</gene>
<feature type="region of interest" description="Disordered" evidence="1">
    <location>
        <begin position="153"/>
        <end position="243"/>
    </location>
</feature>
<evidence type="ECO:0000313" key="3">
    <source>
        <dbReference type="Proteomes" id="UP000683000"/>
    </source>
</evidence>
<sequence>MTGSRQCVFQPHVPDTTFPISLNATFGTEAAPSVPANGSRSGDIYSGKENIWIYKSGDWARWVPEEAMELDIFGETLYVAPCGMQGIQLVLGIAEHESQVIATRVKLGLGESDKLLDVVHKTLKALLGITGTDQDLPSMRGWAECMAARSKAASSEVLPSVRTRRPVRKAMQDPKGTTRKHKDNDEVEEMGERSGKSQQSAVIDKGKRKANPDLEESTAQVEGAGQAASVSGSREPKRRKTVAKQLTRYATPSTVQSLLTGITCPSDTPALEWPNIRVMTRVPWYSDNDRKIVERMSMAPRAQDCTYGADRPMVIELQYDGGNAQDIHSLTKGIEDAISKGCAVLVRGWEPTPALEFTLSDIQLFRPTVSQPVVVQDDDERGQHRDMTLEGFIRMADDAGACMNLLDLPNYQPDVPIFIR</sequence>
<evidence type="ECO:0000256" key="1">
    <source>
        <dbReference type="SAM" id="MobiDB-lite"/>
    </source>
</evidence>
<organism evidence="2 3">
    <name type="scientific">Boletus reticuloceps</name>
    <dbReference type="NCBI Taxonomy" id="495285"/>
    <lineage>
        <taxon>Eukaryota</taxon>
        <taxon>Fungi</taxon>
        <taxon>Dikarya</taxon>
        <taxon>Basidiomycota</taxon>
        <taxon>Agaricomycotina</taxon>
        <taxon>Agaricomycetes</taxon>
        <taxon>Agaricomycetidae</taxon>
        <taxon>Boletales</taxon>
        <taxon>Boletineae</taxon>
        <taxon>Boletaceae</taxon>
        <taxon>Boletoideae</taxon>
        <taxon>Boletus</taxon>
    </lineage>
</organism>
<protein>
    <submittedName>
        <fullName evidence="2">Uncharacterized protein</fullName>
    </submittedName>
</protein>
<dbReference type="AlphaFoldDB" id="A0A8I3A319"/>
<reference evidence="2" key="1">
    <citation type="submission" date="2021-03" db="EMBL/GenBank/DDBJ databases">
        <title>Evolutionary innovations through gain and loss of genes in the ectomycorrhizal Boletales.</title>
        <authorList>
            <person name="Wu G."/>
            <person name="Miyauchi S."/>
            <person name="Morin E."/>
            <person name="Yang Z.-L."/>
            <person name="Xu J."/>
            <person name="Martin F.M."/>
        </authorList>
    </citation>
    <scope>NUCLEOTIDE SEQUENCE</scope>
    <source>
        <strain evidence="2">BR01</strain>
    </source>
</reference>
<dbReference type="EMBL" id="JAGFBS010000075">
    <property type="protein sequence ID" value="KAG6369561.1"/>
    <property type="molecule type" value="Genomic_DNA"/>
</dbReference>
<dbReference type="Proteomes" id="UP000683000">
    <property type="component" value="Unassembled WGS sequence"/>
</dbReference>
<evidence type="ECO:0000313" key="2">
    <source>
        <dbReference type="EMBL" id="KAG6369561.1"/>
    </source>
</evidence>
<comment type="caution">
    <text evidence="2">The sequence shown here is derived from an EMBL/GenBank/DDBJ whole genome shotgun (WGS) entry which is preliminary data.</text>
</comment>